<dbReference type="InterPro" id="IPR023213">
    <property type="entry name" value="CAT-like_dom_sf"/>
</dbReference>
<dbReference type="Pfam" id="PF00668">
    <property type="entry name" value="Condensation"/>
    <property type="match status" value="1"/>
</dbReference>
<feature type="non-terminal residue" evidence="2">
    <location>
        <position position="126"/>
    </location>
</feature>
<dbReference type="PANTHER" id="PTHR45527">
    <property type="entry name" value="NONRIBOSOMAL PEPTIDE SYNTHETASE"/>
    <property type="match status" value="1"/>
</dbReference>
<dbReference type="SUPFAM" id="SSF52777">
    <property type="entry name" value="CoA-dependent acyltransferases"/>
    <property type="match status" value="1"/>
</dbReference>
<dbReference type="Gene3D" id="3.30.559.10">
    <property type="entry name" value="Chloramphenicol acetyltransferase-like domain"/>
    <property type="match status" value="1"/>
</dbReference>
<organism evidence="2 3">
    <name type="scientific">Streptomyces varsoviensis</name>
    <dbReference type="NCBI Taxonomy" id="67373"/>
    <lineage>
        <taxon>Bacteria</taxon>
        <taxon>Bacillati</taxon>
        <taxon>Actinomycetota</taxon>
        <taxon>Actinomycetes</taxon>
        <taxon>Kitasatosporales</taxon>
        <taxon>Streptomycetaceae</taxon>
        <taxon>Streptomyces</taxon>
    </lineage>
</organism>
<evidence type="ECO:0000313" key="2">
    <source>
        <dbReference type="EMBL" id="KOG70228.1"/>
    </source>
</evidence>
<protein>
    <recommendedName>
        <fullName evidence="1">Condensation domain-containing protein</fullName>
    </recommendedName>
</protein>
<comment type="caution">
    <text evidence="2">The sequence shown here is derived from an EMBL/GenBank/DDBJ whole genome shotgun (WGS) entry which is preliminary data.</text>
</comment>
<evidence type="ECO:0000259" key="1">
    <source>
        <dbReference type="Pfam" id="PF00668"/>
    </source>
</evidence>
<keyword evidence="3" id="KW-1185">Reference proteome</keyword>
<dbReference type="InterPro" id="IPR001242">
    <property type="entry name" value="Condensation_dom"/>
</dbReference>
<dbReference type="PANTHER" id="PTHR45527:SF1">
    <property type="entry name" value="FATTY ACID SYNTHASE"/>
    <property type="match status" value="1"/>
</dbReference>
<reference evidence="2 3" key="1">
    <citation type="submission" date="2015-07" db="EMBL/GenBank/DDBJ databases">
        <authorList>
            <person name="Ju K.-S."/>
            <person name="Doroghazi J.R."/>
            <person name="Metcalf W.W."/>
        </authorList>
    </citation>
    <scope>NUCLEOTIDE SEQUENCE [LARGE SCALE GENOMIC DNA]</scope>
    <source>
        <strain evidence="2 3">NRRL B-3589</strain>
    </source>
</reference>
<name>A0ABR5IU55_9ACTN</name>
<dbReference type="Gene3D" id="3.30.559.30">
    <property type="entry name" value="Nonribosomal peptide synthetase, condensation domain"/>
    <property type="match status" value="1"/>
</dbReference>
<dbReference type="Proteomes" id="UP000037020">
    <property type="component" value="Unassembled WGS sequence"/>
</dbReference>
<evidence type="ECO:0000313" key="3">
    <source>
        <dbReference type="Proteomes" id="UP000037020"/>
    </source>
</evidence>
<sequence>MLRVLLAKVGPDRHRMMVTLHHLVLDGWSLPILLDELWACYAASGSGRGLPAAAQHREHVAWLARQDVPAANEAWRAALAGAEEPTLVAPAAGTGTSAAPARVTTLTGRELAAALGELSRVCGVTL</sequence>
<gene>
    <name evidence="2" type="ORF">ADK38_40880</name>
</gene>
<proteinExistence type="predicted"/>
<accession>A0ABR5IU55</accession>
<feature type="domain" description="Condensation" evidence="1">
    <location>
        <begin position="2"/>
        <end position="117"/>
    </location>
</feature>
<dbReference type="EMBL" id="LGUT01003914">
    <property type="protein sequence ID" value="KOG70228.1"/>
    <property type="molecule type" value="Genomic_DNA"/>
</dbReference>